<organism evidence="2 3">
    <name type="scientific">Vreelandella titanicae</name>
    <dbReference type="NCBI Taxonomy" id="664683"/>
    <lineage>
        <taxon>Bacteria</taxon>
        <taxon>Pseudomonadati</taxon>
        <taxon>Pseudomonadota</taxon>
        <taxon>Gammaproteobacteria</taxon>
        <taxon>Oceanospirillales</taxon>
        <taxon>Halomonadaceae</taxon>
        <taxon>Vreelandella</taxon>
    </lineage>
</organism>
<dbReference type="GO" id="GO:0003824">
    <property type="term" value="F:catalytic activity"/>
    <property type="evidence" value="ECO:0007669"/>
    <property type="project" value="InterPro"/>
</dbReference>
<dbReference type="Pfam" id="PF01425">
    <property type="entry name" value="Amidase"/>
    <property type="match status" value="1"/>
</dbReference>
<gene>
    <name evidence="2" type="ORF">FQP89_02820</name>
</gene>
<dbReference type="EMBL" id="VNFE01000001">
    <property type="protein sequence ID" value="TVU92077.1"/>
    <property type="molecule type" value="Genomic_DNA"/>
</dbReference>
<proteinExistence type="predicted"/>
<dbReference type="Gene3D" id="3.90.1300.10">
    <property type="entry name" value="Amidase signature (AS) domain"/>
    <property type="match status" value="1"/>
</dbReference>
<sequence>MYGVTKWPAVGKDIHMIHQLRAKALHDIIHQGGLTMAELAESTLARIESINPSLIAFVDADHADVMRQVEAIEVRRRAGEALPLLGSVFSIKDNLWLGGRPATYGSQVYRHHVAPCDSAVVARIKRLGALCIGITNCPEFACKGHTSNSLHGTTRNPWDLNTTPGGSSGGAAAAVAAGLGTLALGTDAGGSIRRPAAHTGLVGFKPTHGLIPDPHGFDDPSYAISDIGVLAKDVEDCAWLLDGAVFHAPRDPRSHPLPAQLTVDRPFTNALKRLDSQAIRIGWTSDLGCGFRIDADVATAFDDCIAGLANAGLTLEHASPDWPANTFEYPLLRQQQAALAAQFGHVFRDTPELLDPALADQITQGLSISGADYAADELRRKALIQALDNFFERFDFLICPTTPVEAWPVVASHPGVIGGQPASQRSHAAFTPLFNYCEVPAVSLPFALGQHGLPLGLQIVGPRHKDLGVLALAHHLETIIEHRFDAPLWLADSDSFSSGL</sequence>
<dbReference type="Proteomes" id="UP000317288">
    <property type="component" value="Unassembled WGS sequence"/>
</dbReference>
<dbReference type="SUPFAM" id="SSF75304">
    <property type="entry name" value="Amidase signature (AS) enzymes"/>
    <property type="match status" value="1"/>
</dbReference>
<dbReference type="PROSITE" id="PS00571">
    <property type="entry name" value="AMIDASES"/>
    <property type="match status" value="1"/>
</dbReference>
<feature type="domain" description="Amidase" evidence="1">
    <location>
        <begin position="38"/>
        <end position="469"/>
    </location>
</feature>
<reference evidence="2 3" key="1">
    <citation type="submission" date="2019-07" db="EMBL/GenBank/DDBJ databases">
        <title>Diversity of Bacteria from Kongsfjorden, Arctic.</title>
        <authorList>
            <person name="Yu Y."/>
        </authorList>
    </citation>
    <scope>NUCLEOTIDE SEQUENCE [LARGE SCALE GENOMIC DNA]</scope>
    <source>
        <strain evidence="2 3">SM1922</strain>
    </source>
</reference>
<comment type="caution">
    <text evidence="2">The sequence shown here is derived from an EMBL/GenBank/DDBJ whole genome shotgun (WGS) entry which is preliminary data.</text>
</comment>
<dbReference type="PANTHER" id="PTHR11895">
    <property type="entry name" value="TRANSAMIDASE"/>
    <property type="match status" value="1"/>
</dbReference>
<dbReference type="InterPro" id="IPR023631">
    <property type="entry name" value="Amidase_dom"/>
</dbReference>
<dbReference type="AlphaFoldDB" id="A0A558JEL5"/>
<name>A0A558JEL5_9GAMM</name>
<dbReference type="InterPro" id="IPR036928">
    <property type="entry name" value="AS_sf"/>
</dbReference>
<dbReference type="PANTHER" id="PTHR11895:SF151">
    <property type="entry name" value="GLUTAMYL-TRNA(GLN) AMIDOTRANSFERASE SUBUNIT A"/>
    <property type="match status" value="1"/>
</dbReference>
<evidence type="ECO:0000313" key="3">
    <source>
        <dbReference type="Proteomes" id="UP000317288"/>
    </source>
</evidence>
<accession>A0A558JEL5</accession>
<dbReference type="InterPro" id="IPR020556">
    <property type="entry name" value="Amidase_CS"/>
</dbReference>
<evidence type="ECO:0000313" key="2">
    <source>
        <dbReference type="EMBL" id="TVU92077.1"/>
    </source>
</evidence>
<dbReference type="InterPro" id="IPR000120">
    <property type="entry name" value="Amidase"/>
</dbReference>
<protein>
    <submittedName>
        <fullName evidence="2">Amidase</fullName>
    </submittedName>
</protein>
<evidence type="ECO:0000259" key="1">
    <source>
        <dbReference type="Pfam" id="PF01425"/>
    </source>
</evidence>